<evidence type="ECO:0000313" key="4">
    <source>
        <dbReference type="Proteomes" id="UP001226577"/>
    </source>
</evidence>
<feature type="transmembrane region" description="Helical" evidence="1">
    <location>
        <begin position="32"/>
        <end position="51"/>
    </location>
</feature>
<keyword evidence="4" id="KW-1185">Reference proteome</keyword>
<protein>
    <submittedName>
        <fullName evidence="3">Uncharacterized membrane protein HdeD (DUF308 family)</fullName>
    </submittedName>
</protein>
<evidence type="ECO:0000256" key="1">
    <source>
        <dbReference type="SAM" id="Phobius"/>
    </source>
</evidence>
<feature type="transmembrane region" description="Helical" evidence="1">
    <location>
        <begin position="7"/>
        <end position="26"/>
    </location>
</feature>
<name>A0ABT9RSZ6_9MICC</name>
<keyword evidence="1" id="KW-0812">Transmembrane</keyword>
<keyword evidence="1" id="KW-0472">Membrane</keyword>
<evidence type="ECO:0000313" key="3">
    <source>
        <dbReference type="EMBL" id="MDP9888360.1"/>
    </source>
</evidence>
<reference evidence="3 4" key="1">
    <citation type="submission" date="2023-07" db="EMBL/GenBank/DDBJ databases">
        <title>Sorghum-associated microbial communities from plants grown in Nebraska, USA.</title>
        <authorList>
            <person name="Schachtman D."/>
        </authorList>
    </citation>
    <scope>NUCLEOTIDE SEQUENCE [LARGE SCALE GENOMIC DNA]</scope>
    <source>
        <strain evidence="3 4">CC222</strain>
    </source>
</reference>
<dbReference type="EMBL" id="JAUSRE010000008">
    <property type="protein sequence ID" value="MDP9888360.1"/>
    <property type="molecule type" value="Genomic_DNA"/>
</dbReference>
<organism evidence="3 4">
    <name type="scientific">Pseudarthrobacter enclensis</name>
    <dbReference type="NCBI Taxonomy" id="993070"/>
    <lineage>
        <taxon>Bacteria</taxon>
        <taxon>Bacillati</taxon>
        <taxon>Actinomycetota</taxon>
        <taxon>Actinomycetes</taxon>
        <taxon>Micrococcales</taxon>
        <taxon>Micrococcaceae</taxon>
        <taxon>Pseudarthrobacter</taxon>
    </lineage>
</organism>
<feature type="transmembrane region" description="Helical" evidence="1">
    <location>
        <begin position="109"/>
        <end position="130"/>
    </location>
</feature>
<dbReference type="Pfam" id="PF22570">
    <property type="entry name" value="LiaF-TM"/>
    <property type="match status" value="1"/>
</dbReference>
<dbReference type="RefSeq" id="WP_307307182.1">
    <property type="nucleotide sequence ID" value="NZ_JAUSRE010000008.1"/>
</dbReference>
<feature type="transmembrane region" description="Helical" evidence="1">
    <location>
        <begin position="136"/>
        <end position="157"/>
    </location>
</feature>
<gene>
    <name evidence="3" type="ORF">J2X98_001948</name>
</gene>
<feature type="transmembrane region" description="Helical" evidence="1">
    <location>
        <begin position="83"/>
        <end position="102"/>
    </location>
</feature>
<dbReference type="Proteomes" id="UP001226577">
    <property type="component" value="Unassembled WGS sequence"/>
</dbReference>
<comment type="caution">
    <text evidence="3">The sequence shown here is derived from an EMBL/GenBank/DDBJ whole genome shotgun (WGS) entry which is preliminary data.</text>
</comment>
<feature type="domain" description="LiaF transmembrane" evidence="2">
    <location>
        <begin position="9"/>
        <end position="101"/>
    </location>
</feature>
<feature type="transmembrane region" description="Helical" evidence="1">
    <location>
        <begin position="197"/>
        <end position="216"/>
    </location>
</feature>
<proteinExistence type="predicted"/>
<sequence>MKSANASIITGVILIALGVLLLLDRMGVTDTAAFVAPLIFAAVGVLFLSLFVRRRENWWAAIPGSVFLGLAAVITATQLTAGTWGAALLFLFMGAGFAAVFLREPGNWWALIPSGVMVTLAVIVALPQALQGTPTAAVLFLGLAATFGVLSLIPVRVDEASSQTERMRWPLIPAGILAVMGLIFVLQAMAVLIPVDFAFPAVMILAGIALMVYAYLAHRDGRQRAHGAGPKAG</sequence>
<keyword evidence="1" id="KW-1133">Transmembrane helix</keyword>
<dbReference type="InterPro" id="IPR054331">
    <property type="entry name" value="LiaF_TM"/>
</dbReference>
<accession>A0ABT9RSZ6</accession>
<evidence type="ECO:0000259" key="2">
    <source>
        <dbReference type="Pfam" id="PF22570"/>
    </source>
</evidence>
<feature type="transmembrane region" description="Helical" evidence="1">
    <location>
        <begin position="58"/>
        <end position="77"/>
    </location>
</feature>
<feature type="transmembrane region" description="Helical" evidence="1">
    <location>
        <begin position="169"/>
        <end position="191"/>
    </location>
</feature>